<dbReference type="Proteomes" id="UP000320813">
    <property type="component" value="Unassembled WGS sequence"/>
</dbReference>
<comment type="caution">
    <text evidence="1">The sequence shown here is derived from an EMBL/GenBank/DDBJ whole genome shotgun (WGS) entry which is preliminary data.</text>
</comment>
<gene>
    <name evidence="1" type="ORF">EVJ47_01225</name>
</gene>
<sequence length="141" mass="16713">MQESEESIWTKYELEEKITKILKDVEPKDYAPHFGRYVYLTAYQIAIEFCKNYKEDFDDIKKTLGGSGTGSKGDSLPRYFSNTLSRFIKEKKVKHIEATQLSKEYIYEVKFYGHNCENQEKEIIASNPDWGYDISLYRYKE</sequence>
<dbReference type="AlphaFoldDB" id="A0A519BCC3"/>
<dbReference type="EMBL" id="SGBD01000001">
    <property type="protein sequence ID" value="RZD14933.1"/>
    <property type="molecule type" value="Genomic_DNA"/>
</dbReference>
<accession>A0A519BCC3</accession>
<reference evidence="1 2" key="1">
    <citation type="submission" date="2019-01" db="EMBL/GenBank/DDBJ databases">
        <title>Insights into ecological role of a new deltaproteobacterial order Candidatus Sinidesulfobacterales (Sva0485) by metagenomics and metatranscriptomics.</title>
        <authorList>
            <person name="Tan S."/>
            <person name="Liu J."/>
            <person name="Fang Y."/>
            <person name="Hedlund B.P."/>
            <person name="Lian Z.H."/>
            <person name="Huang L.Y."/>
            <person name="Li J.T."/>
            <person name="Huang L.N."/>
            <person name="Li W.J."/>
            <person name="Jiang H.C."/>
            <person name="Dong H.L."/>
            <person name="Shu W.S."/>
        </authorList>
    </citation>
    <scope>NUCLEOTIDE SEQUENCE [LARGE SCALE GENOMIC DNA]</scope>
    <source>
        <strain evidence="1">AP3</strain>
    </source>
</reference>
<evidence type="ECO:0000313" key="2">
    <source>
        <dbReference type="Proteomes" id="UP000320813"/>
    </source>
</evidence>
<protein>
    <submittedName>
        <fullName evidence="1">Uncharacterized protein</fullName>
    </submittedName>
</protein>
<organism evidence="1 2">
    <name type="scientific">Candidatus Acidulodesulfobacterium ferriphilum</name>
    <dbReference type="NCBI Taxonomy" id="2597223"/>
    <lineage>
        <taxon>Bacteria</taxon>
        <taxon>Deltaproteobacteria</taxon>
        <taxon>Candidatus Acidulodesulfobacterales</taxon>
        <taxon>Candidatus Acidulodesulfobacterium</taxon>
    </lineage>
</organism>
<proteinExistence type="predicted"/>
<evidence type="ECO:0000313" key="1">
    <source>
        <dbReference type="EMBL" id="RZD14933.1"/>
    </source>
</evidence>
<name>A0A519BCC3_9DELT</name>